<evidence type="ECO:0000313" key="1">
    <source>
        <dbReference type="EMBL" id="GEB86199.1"/>
    </source>
</evidence>
<dbReference type="SUPFAM" id="SSF52467">
    <property type="entry name" value="DHS-like NAD/FAD-binding domain"/>
    <property type="match status" value="1"/>
</dbReference>
<proteinExistence type="predicted"/>
<dbReference type="InterPro" id="IPR027417">
    <property type="entry name" value="P-loop_NTPase"/>
</dbReference>
<sequence length="818" mass="93550">MEKTDFHDALQRGAKGKAILFCGAGASLDALNFGLKELPSVNPLLEKFNHFLNTKYTRLPIAASRVADFSLQEYYKIITDSFTVKSVSDDMKKIMAFPWSRVYTTNYDNSIELSCGEIEKNHQTMTAKDSPSNLIKDRLPIIHLHGFVNHFRVDTIRDECILDYSSNVANSVYSGLWATELKNDISTSDVIVFLGYSLYDPEIAKIILQGGFSKKKIFFINSRIENEELEYMQSQFGSPINIEKDGFARVIESIPKNIEPSEKNYVCFLSARNFVADHNIVTYQDVNDLFIFGKVIDGLIQADIVNETSNYIIKVKAVDRVKKEISSGKTLVSLYSPLGHGKTILTKILAAELGKERDVFLTIRNQQEFMEEILYIIKNFHNPIIIIDDYYKYARYQMALSSLSSKDVTFIFTSRLNVFETRKEELNSLFLNHDVVDFRVGLLEVEDAGQLVPLINQAGMWGDLSNISDEEKSKKLLSMDKNGFQRNFADILIGLMDSSDMIGRIRKELHILKSISVDAYNIVLLSIYLEFTNNHVNEFVIDQGLGVRLSDISKNDKVINIFRIFFSSNGMSGGYFSGSLFAKYAIEKICDSDDLLGVIEFAANRFAGIRDISQEAKLLLTDLLRFNYLKVISGNIRSRLERIKNLYSHLSANPNLNRDDLFWNAFGMCERQMGNFKDAISHFRTGISYAKNRGGTYVPYHAQNQLIICLLERGVEIDIDQDTAYRDTIEVVDLLMVQADDEREYGRGQAFKWHQELKCFLEKYYKSFSEAEKARITVKYIRYVKFIKENVMGWRGRKEASFMVATLETFLRSNPLGN</sequence>
<dbReference type="InterPro" id="IPR029035">
    <property type="entry name" value="DHS-like_NAD/FAD-binding_dom"/>
</dbReference>
<dbReference type="AlphaFoldDB" id="A0A4Y3TXM4"/>
<dbReference type="Pfam" id="PF13289">
    <property type="entry name" value="SIR2_2"/>
    <property type="match status" value="1"/>
</dbReference>
<name>A0A4Y3TXM4_9PROT</name>
<gene>
    <name evidence="1" type="ORF">APE01nite_19960</name>
</gene>
<dbReference type="Proteomes" id="UP000317730">
    <property type="component" value="Unassembled WGS sequence"/>
</dbReference>
<comment type="caution">
    <text evidence="1">The sequence shown here is derived from an EMBL/GenBank/DDBJ whole genome shotgun (WGS) entry which is preliminary data.</text>
</comment>
<dbReference type="OrthoDB" id="7357874at2"/>
<keyword evidence="2" id="KW-1185">Reference proteome</keyword>
<reference evidence="1 2" key="1">
    <citation type="submission" date="2019-06" db="EMBL/GenBank/DDBJ databases">
        <title>Whole genome shotgun sequence of Acetobacter peroxydans NBRC 13755.</title>
        <authorList>
            <person name="Hosoyama A."/>
            <person name="Uohara A."/>
            <person name="Ohji S."/>
            <person name="Ichikawa N."/>
        </authorList>
    </citation>
    <scope>NUCLEOTIDE SEQUENCE [LARGE SCALE GENOMIC DNA]</scope>
    <source>
        <strain evidence="1 2">NBRC 13755</strain>
    </source>
</reference>
<dbReference type="RefSeq" id="WP_141377127.1">
    <property type="nucleotide sequence ID" value="NZ_BAPL01000012.1"/>
</dbReference>
<dbReference type="SUPFAM" id="SSF52540">
    <property type="entry name" value="P-loop containing nucleoside triphosphate hydrolases"/>
    <property type="match status" value="1"/>
</dbReference>
<protein>
    <submittedName>
        <fullName evidence="1">Uncharacterized protein</fullName>
    </submittedName>
</protein>
<organism evidence="1 2">
    <name type="scientific">Acetobacter peroxydans</name>
    <dbReference type="NCBI Taxonomy" id="104098"/>
    <lineage>
        <taxon>Bacteria</taxon>
        <taxon>Pseudomonadati</taxon>
        <taxon>Pseudomonadota</taxon>
        <taxon>Alphaproteobacteria</taxon>
        <taxon>Acetobacterales</taxon>
        <taxon>Acetobacteraceae</taxon>
        <taxon>Acetobacter</taxon>
    </lineage>
</organism>
<dbReference type="EMBL" id="BJMV01000010">
    <property type="protein sequence ID" value="GEB86199.1"/>
    <property type="molecule type" value="Genomic_DNA"/>
</dbReference>
<accession>A0A4Y3TXM4</accession>
<evidence type="ECO:0000313" key="2">
    <source>
        <dbReference type="Proteomes" id="UP000317730"/>
    </source>
</evidence>